<proteinExistence type="predicted"/>
<keyword evidence="3" id="KW-0560">Oxidoreductase</keyword>
<comment type="pathway">
    <text evidence="1">Cofactor biosynthesis; riboflavin biosynthesis.</text>
</comment>
<evidence type="ECO:0000256" key="2">
    <source>
        <dbReference type="ARBA" id="ARBA00022857"/>
    </source>
</evidence>
<gene>
    <name evidence="5" type="ORF">UFOPK3423_00758</name>
</gene>
<dbReference type="Pfam" id="PF01872">
    <property type="entry name" value="RibD_C"/>
    <property type="match status" value="1"/>
</dbReference>
<dbReference type="GO" id="GO:0008703">
    <property type="term" value="F:5-amino-6-(5-phosphoribosylamino)uracil reductase activity"/>
    <property type="evidence" value="ECO:0007669"/>
    <property type="project" value="InterPro"/>
</dbReference>
<dbReference type="InterPro" id="IPR002734">
    <property type="entry name" value="RibDG_C"/>
</dbReference>
<dbReference type="PANTHER" id="PTHR38011">
    <property type="entry name" value="DIHYDROFOLATE REDUCTASE FAMILY PROTEIN (AFU_ORTHOLOGUE AFUA_8G06820)"/>
    <property type="match status" value="1"/>
</dbReference>
<evidence type="ECO:0000313" key="5">
    <source>
        <dbReference type="EMBL" id="CAB4871319.1"/>
    </source>
</evidence>
<keyword evidence="2" id="KW-0521">NADP</keyword>
<protein>
    <submittedName>
        <fullName evidence="5">Unannotated protein</fullName>
    </submittedName>
</protein>
<dbReference type="InterPro" id="IPR050765">
    <property type="entry name" value="Riboflavin_Biosynth_HTPR"/>
</dbReference>
<feature type="domain" description="Bacterial bifunctional deaminase-reductase C-terminal" evidence="4">
    <location>
        <begin position="37"/>
        <end position="213"/>
    </location>
</feature>
<accession>A0A6J7DSL8</accession>
<dbReference type="InterPro" id="IPR024072">
    <property type="entry name" value="DHFR-like_dom_sf"/>
</dbReference>
<dbReference type="GO" id="GO:0009231">
    <property type="term" value="P:riboflavin biosynthetic process"/>
    <property type="evidence" value="ECO:0007669"/>
    <property type="project" value="InterPro"/>
</dbReference>
<dbReference type="AlphaFoldDB" id="A0A6J7DSL8"/>
<dbReference type="SUPFAM" id="SSF53597">
    <property type="entry name" value="Dihydrofolate reductase-like"/>
    <property type="match status" value="1"/>
</dbReference>
<organism evidence="5">
    <name type="scientific">freshwater metagenome</name>
    <dbReference type="NCBI Taxonomy" id="449393"/>
    <lineage>
        <taxon>unclassified sequences</taxon>
        <taxon>metagenomes</taxon>
        <taxon>ecological metagenomes</taxon>
    </lineage>
</organism>
<evidence type="ECO:0000256" key="3">
    <source>
        <dbReference type="ARBA" id="ARBA00023002"/>
    </source>
</evidence>
<sequence length="252" mass="26548">MRGALQSLGPADGPSSAAEFVEALGLWDEQGRGLRPRVVAVMVGSADGRATVQGRAGGLSSPTDRSVMRELRTACDVLLVGSRTFIDERYEHLLDPGQPERRIARGRTPEPVLATISRGLDPALASVPLMGRSDARVRIFTEANRELGPSGAQVEVLHHAPGTLTARGCLQDLAAGGARLVVTEGGPHLLGALVADGLVDDLVLTVAPLIVGGESLSVLAWPVFDPPVTLELGAVLRGEDHLFLHYALRTSR</sequence>
<reference evidence="5" key="1">
    <citation type="submission" date="2020-05" db="EMBL/GenBank/DDBJ databases">
        <authorList>
            <person name="Chiriac C."/>
            <person name="Salcher M."/>
            <person name="Ghai R."/>
            <person name="Kavagutti S V."/>
        </authorList>
    </citation>
    <scope>NUCLEOTIDE SEQUENCE</scope>
</reference>
<evidence type="ECO:0000256" key="1">
    <source>
        <dbReference type="ARBA" id="ARBA00005104"/>
    </source>
</evidence>
<dbReference type="Gene3D" id="3.40.430.10">
    <property type="entry name" value="Dihydrofolate Reductase, subunit A"/>
    <property type="match status" value="1"/>
</dbReference>
<name>A0A6J7DSL8_9ZZZZ</name>
<evidence type="ECO:0000259" key="4">
    <source>
        <dbReference type="Pfam" id="PF01872"/>
    </source>
</evidence>
<dbReference type="PANTHER" id="PTHR38011:SF7">
    <property type="entry name" value="2,5-DIAMINO-6-RIBOSYLAMINO-4(3H)-PYRIMIDINONE 5'-PHOSPHATE REDUCTASE"/>
    <property type="match status" value="1"/>
</dbReference>
<dbReference type="EMBL" id="CAFBLQ010000066">
    <property type="protein sequence ID" value="CAB4871319.1"/>
    <property type="molecule type" value="Genomic_DNA"/>
</dbReference>